<name>M1P737_METMZ</name>
<evidence type="ECO:0000256" key="1">
    <source>
        <dbReference type="SAM" id="MobiDB-lite"/>
    </source>
</evidence>
<protein>
    <submittedName>
        <fullName evidence="2">Uncharacterized protein</fullName>
    </submittedName>
</protein>
<accession>M1P737</accession>
<proteinExistence type="predicted"/>
<evidence type="ECO:0000313" key="2">
    <source>
        <dbReference type="EMBL" id="AGF96237.1"/>
    </source>
</evidence>
<organism evidence="2 3">
    <name type="scientific">Methanosarcina mazei Tuc01</name>
    <dbReference type="NCBI Taxonomy" id="1236903"/>
    <lineage>
        <taxon>Archaea</taxon>
        <taxon>Methanobacteriati</taxon>
        <taxon>Methanobacteriota</taxon>
        <taxon>Stenosarchaea group</taxon>
        <taxon>Methanomicrobia</taxon>
        <taxon>Methanosarcinales</taxon>
        <taxon>Methanosarcinaceae</taxon>
        <taxon>Methanosarcina</taxon>
    </lineage>
</organism>
<feature type="compositionally biased region" description="Basic residues" evidence="1">
    <location>
        <begin position="13"/>
        <end position="41"/>
    </location>
</feature>
<evidence type="ECO:0000313" key="3">
    <source>
        <dbReference type="Proteomes" id="UP000011718"/>
    </source>
</evidence>
<reference evidence="2 3" key="1">
    <citation type="journal article" date="2013" name="Genome Announc.">
        <title>Complete Genome of a Methanosarcina mazei Strain Isolated from Sediment Samples from an Amazonian Flooded Area.</title>
        <authorList>
            <person name="Assis das Gracas D."/>
            <person name="Thiago Juca Ramos R."/>
            <person name="Vieira Araujo A.C."/>
            <person name="Zahlouth R."/>
            <person name="Ribeiro Carneiro A."/>
            <person name="Souza Lopes T."/>
            <person name="Azevedo Barauna R."/>
            <person name="Azevedo V."/>
            <person name="Cruz Schneider M.P."/>
            <person name="Pellizari V.H."/>
            <person name="Silva A."/>
        </authorList>
    </citation>
    <scope>NUCLEOTIDE SEQUENCE [LARGE SCALE GENOMIC DNA]</scope>
    <source>
        <strain evidence="2 3">Tuc01</strain>
    </source>
</reference>
<feature type="region of interest" description="Disordered" evidence="1">
    <location>
        <begin position="1"/>
        <end position="41"/>
    </location>
</feature>
<dbReference type="KEGG" id="mmaz:MmTuc01_0832"/>
<dbReference type="EMBL" id="CP004144">
    <property type="protein sequence ID" value="AGF96237.1"/>
    <property type="molecule type" value="Genomic_DNA"/>
</dbReference>
<dbReference type="Proteomes" id="UP000011718">
    <property type="component" value="Chromosome"/>
</dbReference>
<dbReference type="BioCyc" id="MMAZ1236903:G139K-791-MONOMER"/>
<gene>
    <name evidence="2" type="ORF">MmTuc01_0832</name>
</gene>
<sequence length="41" mass="4790">MSKLKPVTNGNISKKKIPGNRYKKGKKKFRNMKKGRRNSEI</sequence>
<dbReference type="AlphaFoldDB" id="M1P737"/>
<dbReference type="HOGENOM" id="CLU_3263796_0_0_2"/>